<dbReference type="InterPro" id="IPR027417">
    <property type="entry name" value="P-loop_NTPase"/>
</dbReference>
<evidence type="ECO:0000259" key="1">
    <source>
        <dbReference type="Pfam" id="PF13173"/>
    </source>
</evidence>
<dbReference type="SUPFAM" id="SSF52540">
    <property type="entry name" value="P-loop containing nucleoside triphosphate hydrolases"/>
    <property type="match status" value="1"/>
</dbReference>
<organism evidence="3 4">
    <name type="scientific">Candidatus Amesbacteria bacterium GW2011_GWA2_47_11b</name>
    <dbReference type="NCBI Taxonomy" id="1618358"/>
    <lineage>
        <taxon>Bacteria</taxon>
        <taxon>Candidatus Amesiibacteriota</taxon>
    </lineage>
</organism>
<dbReference type="Proteomes" id="UP000034307">
    <property type="component" value="Unassembled WGS sequence"/>
</dbReference>
<dbReference type="PANTHER" id="PTHR43566">
    <property type="entry name" value="CONSERVED PROTEIN"/>
    <property type="match status" value="1"/>
</dbReference>
<protein>
    <recommendedName>
        <fullName evidence="5">GTP-binding protein</fullName>
    </recommendedName>
</protein>
<dbReference type="Pfam" id="PF13173">
    <property type="entry name" value="AAA_14"/>
    <property type="match status" value="1"/>
</dbReference>
<dbReference type="InterPro" id="IPR025420">
    <property type="entry name" value="DUF4143"/>
</dbReference>
<evidence type="ECO:0000259" key="2">
    <source>
        <dbReference type="Pfam" id="PF13635"/>
    </source>
</evidence>
<proteinExistence type="predicted"/>
<evidence type="ECO:0000313" key="3">
    <source>
        <dbReference type="EMBL" id="KKU58092.1"/>
    </source>
</evidence>
<dbReference type="AlphaFoldDB" id="A0A0G1RLZ8"/>
<dbReference type="STRING" id="1618358.UX80_C0006G0062"/>
<accession>A0A0G1RLZ8</accession>
<comment type="caution">
    <text evidence="3">The sequence shown here is derived from an EMBL/GenBank/DDBJ whole genome shotgun (WGS) entry which is preliminary data.</text>
</comment>
<dbReference type="InterPro" id="IPR041682">
    <property type="entry name" value="AAA_14"/>
</dbReference>
<gene>
    <name evidence="3" type="ORF">UX80_C0006G0062</name>
</gene>
<sequence>MLPRTISSSLKQAIQTFPALILTGPRQSGKTTLLKGLFGTTHSYVSLEDPDQQDYAKTDPRGFLGRLKMPVILDEIQYVPELLSYIKSAIDNRRNPGQWLITGSQNFALMQGVGESLAGRAAIFSLLPLSVAEIANQGSTSLSLSPWLKSFGEFNRQNTTTLDLSKLLLRGTYPEPSIQLAVDRNFWCGSYIATYLERDVRNLKQVGDLGQFQTFLRICATRTGQILDLTGLAADVGVSHTTTKRWLSLLEASHQIYLLYPYYKNIGKRLVKRPKLYFVDTGLATYLMGVHNPEVLLSSPYFGPLFETFVVIDTLKRFYNHGLLPALYYLRTPDKLEVDLVIELDGILHLIEIKGVQTIFSKYGSNLLRLKKELRGGIKTIALISNTEHSSPQPHETINRSWRDTLVL</sequence>
<dbReference type="Pfam" id="PF13635">
    <property type="entry name" value="DUF4143"/>
    <property type="match status" value="1"/>
</dbReference>
<dbReference type="EMBL" id="LCNO01000006">
    <property type="protein sequence ID" value="KKU58092.1"/>
    <property type="molecule type" value="Genomic_DNA"/>
</dbReference>
<name>A0A0G1RLZ8_9BACT</name>
<feature type="domain" description="DUF4143" evidence="2">
    <location>
        <begin position="197"/>
        <end position="354"/>
    </location>
</feature>
<evidence type="ECO:0008006" key="5">
    <source>
        <dbReference type="Google" id="ProtNLM"/>
    </source>
</evidence>
<evidence type="ECO:0000313" key="4">
    <source>
        <dbReference type="Proteomes" id="UP000034307"/>
    </source>
</evidence>
<reference evidence="3 4" key="1">
    <citation type="journal article" date="2015" name="Nature">
        <title>rRNA introns, odd ribosomes, and small enigmatic genomes across a large radiation of phyla.</title>
        <authorList>
            <person name="Brown C.T."/>
            <person name="Hug L.A."/>
            <person name="Thomas B.C."/>
            <person name="Sharon I."/>
            <person name="Castelle C.J."/>
            <person name="Singh A."/>
            <person name="Wilkins M.J."/>
            <person name="Williams K.H."/>
            <person name="Banfield J.F."/>
        </authorList>
    </citation>
    <scope>NUCLEOTIDE SEQUENCE [LARGE SCALE GENOMIC DNA]</scope>
</reference>
<dbReference type="PANTHER" id="PTHR43566:SF2">
    <property type="entry name" value="DUF4143 DOMAIN-CONTAINING PROTEIN"/>
    <property type="match status" value="1"/>
</dbReference>
<feature type="domain" description="AAA" evidence="1">
    <location>
        <begin position="18"/>
        <end position="134"/>
    </location>
</feature>